<feature type="compositionally biased region" description="Low complexity" evidence="1">
    <location>
        <begin position="1274"/>
        <end position="1288"/>
    </location>
</feature>
<accession>A0A1Q3ABY3</accession>
<feature type="compositionally biased region" description="Low complexity" evidence="1">
    <location>
        <begin position="164"/>
        <end position="175"/>
    </location>
</feature>
<feature type="region of interest" description="Disordered" evidence="1">
    <location>
        <begin position="977"/>
        <end position="1007"/>
    </location>
</feature>
<dbReference type="SMART" id="SM00717">
    <property type="entry name" value="SANT"/>
    <property type="match status" value="2"/>
</dbReference>
<feature type="compositionally biased region" description="Basic and acidic residues" evidence="1">
    <location>
        <begin position="847"/>
        <end position="856"/>
    </location>
</feature>
<feature type="compositionally biased region" description="Basic and acidic residues" evidence="1">
    <location>
        <begin position="395"/>
        <end position="408"/>
    </location>
</feature>
<reference evidence="4 5" key="1">
    <citation type="submission" date="2016-08" db="EMBL/GenBank/DDBJ databases">
        <title>Draft genome sequence of allopolyploid Zygosaccharomyces rouxii.</title>
        <authorList>
            <person name="Watanabe J."/>
            <person name="Uehara K."/>
            <person name="Mogi Y."/>
            <person name="Tsukioka Y."/>
        </authorList>
    </citation>
    <scope>NUCLEOTIDE SEQUENCE [LARGE SCALE GENOMIC DNA]</scope>
    <source>
        <strain evidence="4 5">NBRC 110957</strain>
    </source>
</reference>
<dbReference type="GO" id="GO:0034967">
    <property type="term" value="C:Set3 complex"/>
    <property type="evidence" value="ECO:0007669"/>
    <property type="project" value="TreeGrafter"/>
</dbReference>
<proteinExistence type="predicted"/>
<dbReference type="Gene3D" id="1.10.10.60">
    <property type="entry name" value="Homeodomain-like"/>
    <property type="match status" value="1"/>
</dbReference>
<dbReference type="InterPro" id="IPR017884">
    <property type="entry name" value="SANT_dom"/>
</dbReference>
<feature type="region of interest" description="Disordered" evidence="1">
    <location>
        <begin position="1112"/>
        <end position="1211"/>
    </location>
</feature>
<sequence length="1388" mass="153703">MSHPPSHRVGDKRRYYYYSGNPRNGGFKKGYSNGPNLPQSAGPGPINRPSRYDPHSPRKPINTNSSSVSVPPAAAPASTPTTTTTRIGSRYNPDVGTSLNTMDGPLNGGGSRYSGSRYNPQSRPRSSLDSATATPNINSASGYYSRSNKWRMGSVNPNKLDYDSPSASASSGRPSFWKSQKRTPAPISSRVTPHSLPPQAHSSRSNSPVPSQAGPQMDSTAPSNVHVPTRSHSYSQLNTRSPSTTTESTRPVQTRVETSDRKGAPIRGRSPVPVPIQHRVPVTAQSAAPASAPAPAPTRSHAPAIVSTSSAAVARQPVSASSAVSAADTVPPKAESPAPASASATVPDSNSAAAPVPAPASAPAPAHTVSSSKIENSVPVVKPTSTPESPTPVVTRDKQGKDKEEPSKVQDNPHSLGSSLINSVPQQTRKPEHRESESEDEQSDNNYANIKQYPNNDINNNNNNIDNNNNKENNNNDRRSSSLWSLQKETTTTTSDSTPTLEPVFKENRSRHEDYEYVYDPHVLKQDLTSLESEQEKMYDEPLKPLEACIFPMTREETRLWELKNQPWDQIVAQQRHRLKKPIKDLRTYPFVRQNTIMHKQALKPLLCSCISKLKKNEYLQKLKLKKDAHIVDEQWQDKCKKMDAMSHELRKEEIHRKERQEMEAKERETNEKRSQERQGKLLGSSRRRNRADFVDDAEMENVLLQIDPVYKHIQSAAEIPPMIMDPLQRNAFKFKDVNNLVTDKDGWARRIKQDGRDTFAQHEHDLFVEAYLSFPKKFLKISNYLGGLRTPEECVLHYYRTKSTVDYKRLLNEKNKKRQRSNAIKRNRKRERTSDTDNEGSLSMSEHGDRRKESSVDPIEDEEARSIKHMEQVEIRLPQSLPTQMHGTSSSSPQINGSKQQSPSDGSETISRPGENQQHVESPITNTPVSLHRDDNGNNYEQQIQQPHDAITNTETASMENGEPTAVKAFTSSASLDHKSNLGRAPEIASEDGQQRKRHKHSGEHKSSYWSVKEATLFPDLLKQYGSQWSMISEKLGTKSTTMVRNYYQRNAAQFGWKPLVEEADFKRNATSSGSVQQSQILLQSEHAPLTVSNGVPSQLWPALGFFTNNGENATNTTNDGSNQESLPAAVSGETQPTSLTPQASTAGTPQQPFSSTFNNKEPLFSEVSAPSTGLPAPRLPSILLPLSSENRKEKPVTNGSRLKNLLNDEDERKFKTPGLEWNRTNEANALPLSTTAAAPAITTDHTQLTSAVRPQISNLVVQELQKNDSTFSNNNRRSSSLSLLLNPDNDRPVARAPLAPLASQKQYQVQSPLVSQSPAAEPSSINHTTQHHQSQQQQQQQQQQQHRYMDASASVPAPKISFAMDPLGALAAVASESLLETDKNNQ</sequence>
<feature type="compositionally biased region" description="Low complexity" evidence="1">
    <location>
        <begin position="239"/>
        <end position="251"/>
    </location>
</feature>
<dbReference type="PANTHER" id="PTHR13992:SF39">
    <property type="entry name" value="SMRTER, ISOFORM G"/>
    <property type="match status" value="1"/>
</dbReference>
<dbReference type="Proteomes" id="UP000187013">
    <property type="component" value="Unassembled WGS sequence"/>
</dbReference>
<feature type="compositionally biased region" description="Low complexity" evidence="1">
    <location>
        <begin position="1176"/>
        <end position="1190"/>
    </location>
</feature>
<dbReference type="FunFam" id="1.10.10.60:FF:000431">
    <property type="entry name" value="Set3C deacetylase complex subunit"/>
    <property type="match status" value="1"/>
</dbReference>
<evidence type="ECO:0000256" key="1">
    <source>
        <dbReference type="SAM" id="MobiDB-lite"/>
    </source>
</evidence>
<feature type="compositionally biased region" description="Low complexity" evidence="1">
    <location>
        <begin position="284"/>
        <end position="355"/>
    </location>
</feature>
<dbReference type="InterPro" id="IPR051571">
    <property type="entry name" value="N-CoR_corepressor"/>
</dbReference>
<comment type="caution">
    <text evidence="4">The sequence shown here is derived from an EMBL/GenBank/DDBJ whole genome shotgun (WGS) entry which is preliminary data.</text>
</comment>
<feature type="compositionally biased region" description="Low complexity" evidence="1">
    <location>
        <begin position="363"/>
        <end position="394"/>
    </location>
</feature>
<feature type="compositionally biased region" description="Basic and acidic residues" evidence="1">
    <location>
        <begin position="654"/>
        <end position="680"/>
    </location>
</feature>
<dbReference type="Pfam" id="PF00249">
    <property type="entry name" value="Myb_DNA-binding"/>
    <property type="match status" value="2"/>
</dbReference>
<feature type="compositionally biased region" description="Polar residues" evidence="1">
    <location>
        <begin position="1305"/>
        <end position="1330"/>
    </location>
</feature>
<protein>
    <submittedName>
        <fullName evidence="4">Uncharacterized protein</fullName>
    </submittedName>
</protein>
<feature type="domain" description="Myb-like" evidence="2">
    <location>
        <begin position="1003"/>
        <end position="1053"/>
    </location>
</feature>
<feature type="compositionally biased region" description="Low complexity" evidence="1">
    <location>
        <begin position="490"/>
        <end position="500"/>
    </location>
</feature>
<feature type="region of interest" description="Disordered" evidence="1">
    <location>
        <begin position="1271"/>
        <end position="1290"/>
    </location>
</feature>
<feature type="region of interest" description="Disordered" evidence="1">
    <location>
        <begin position="811"/>
        <end position="867"/>
    </location>
</feature>
<dbReference type="InterPro" id="IPR001005">
    <property type="entry name" value="SANT/Myb"/>
</dbReference>
<feature type="compositionally biased region" description="Basic residues" evidence="1">
    <location>
        <begin position="816"/>
        <end position="832"/>
    </location>
</feature>
<feature type="region of interest" description="Disordered" evidence="1">
    <location>
        <begin position="879"/>
        <end position="941"/>
    </location>
</feature>
<evidence type="ECO:0000313" key="4">
    <source>
        <dbReference type="EMBL" id="GAV53237.1"/>
    </source>
</evidence>
<evidence type="ECO:0000313" key="5">
    <source>
        <dbReference type="Proteomes" id="UP000187013"/>
    </source>
</evidence>
<feature type="domain" description="SANT" evidence="3">
    <location>
        <begin position="755"/>
        <end position="807"/>
    </location>
</feature>
<feature type="compositionally biased region" description="Polar residues" evidence="1">
    <location>
        <begin position="200"/>
        <end position="223"/>
    </location>
</feature>
<feature type="compositionally biased region" description="Polar residues" evidence="1">
    <location>
        <begin position="119"/>
        <end position="147"/>
    </location>
</feature>
<feature type="compositionally biased region" description="Polar residues" evidence="1">
    <location>
        <begin position="445"/>
        <end position="454"/>
    </location>
</feature>
<feature type="region of interest" description="Disordered" evidence="1">
    <location>
        <begin position="1"/>
        <end position="508"/>
    </location>
</feature>
<dbReference type="PROSITE" id="PS51293">
    <property type="entry name" value="SANT"/>
    <property type="match status" value="1"/>
</dbReference>
<dbReference type="Gene3D" id="1.20.58.1880">
    <property type="match status" value="1"/>
</dbReference>
<organism evidence="4 5">
    <name type="scientific">Zygosaccharomyces rouxii</name>
    <dbReference type="NCBI Taxonomy" id="4956"/>
    <lineage>
        <taxon>Eukaryota</taxon>
        <taxon>Fungi</taxon>
        <taxon>Dikarya</taxon>
        <taxon>Ascomycota</taxon>
        <taxon>Saccharomycotina</taxon>
        <taxon>Saccharomycetes</taxon>
        <taxon>Saccharomycetales</taxon>
        <taxon>Saccharomycetaceae</taxon>
        <taxon>Zygosaccharomyces</taxon>
    </lineage>
</organism>
<dbReference type="PROSITE" id="PS50090">
    <property type="entry name" value="MYB_LIKE"/>
    <property type="match status" value="1"/>
</dbReference>
<dbReference type="FunFam" id="1.10.10.60:FF:000494">
    <property type="entry name" value="Snt1p"/>
    <property type="match status" value="1"/>
</dbReference>
<feature type="compositionally biased region" description="Low complexity" evidence="1">
    <location>
        <begin position="62"/>
        <end position="85"/>
    </location>
</feature>
<gene>
    <name evidence="4" type="ORF">ZYGR_0AI05210</name>
</gene>
<dbReference type="EMBL" id="BDGX01000035">
    <property type="protein sequence ID" value="GAV53237.1"/>
    <property type="molecule type" value="Genomic_DNA"/>
</dbReference>
<dbReference type="SUPFAM" id="SSF46689">
    <property type="entry name" value="Homeodomain-like"/>
    <property type="match status" value="2"/>
</dbReference>
<feature type="compositionally biased region" description="Low complexity" evidence="1">
    <location>
        <begin position="1333"/>
        <end position="1348"/>
    </location>
</feature>
<evidence type="ECO:0000259" key="2">
    <source>
        <dbReference type="PROSITE" id="PS50090"/>
    </source>
</evidence>
<name>A0A1Q3ABY3_ZYGRO</name>
<dbReference type="GO" id="GO:0006357">
    <property type="term" value="P:regulation of transcription by RNA polymerase II"/>
    <property type="evidence" value="ECO:0007669"/>
    <property type="project" value="TreeGrafter"/>
</dbReference>
<feature type="region of interest" description="Disordered" evidence="1">
    <location>
        <begin position="654"/>
        <end position="688"/>
    </location>
</feature>
<feature type="compositionally biased region" description="Polar residues" evidence="1">
    <location>
        <begin position="881"/>
        <end position="930"/>
    </location>
</feature>
<feature type="compositionally biased region" description="Polar residues" evidence="1">
    <location>
        <begin position="1134"/>
        <end position="1161"/>
    </location>
</feature>
<dbReference type="CDD" id="cd00167">
    <property type="entry name" value="SANT"/>
    <property type="match status" value="2"/>
</dbReference>
<feature type="region of interest" description="Disordered" evidence="1">
    <location>
        <begin position="1302"/>
        <end position="1356"/>
    </location>
</feature>
<feature type="compositionally biased region" description="Low complexity" evidence="1">
    <location>
        <begin position="455"/>
        <end position="473"/>
    </location>
</feature>
<dbReference type="OrthoDB" id="10258692at2759"/>
<dbReference type="PANTHER" id="PTHR13992">
    <property type="entry name" value="NUCLEAR RECEPTOR CO-REPRESSOR RELATED NCOR"/>
    <property type="match status" value="1"/>
</dbReference>
<dbReference type="InterPro" id="IPR009057">
    <property type="entry name" value="Homeodomain-like_sf"/>
</dbReference>
<feature type="compositionally biased region" description="Polar residues" evidence="1">
    <location>
        <begin position="409"/>
        <end position="428"/>
    </location>
</feature>
<evidence type="ECO:0000259" key="3">
    <source>
        <dbReference type="PROSITE" id="PS51293"/>
    </source>
</evidence>